<feature type="chain" id="PRO_5020980754" evidence="1">
    <location>
        <begin position="21"/>
        <end position="223"/>
    </location>
</feature>
<keyword evidence="3" id="KW-1185">Reference proteome</keyword>
<dbReference type="KEGG" id="plue:EWM63_08660"/>
<gene>
    <name evidence="2" type="ORF">EWM63_08660</name>
</gene>
<name>A0A4P6KVX3_9BURK</name>
<evidence type="ECO:0000313" key="2">
    <source>
        <dbReference type="EMBL" id="QBE63036.1"/>
    </source>
</evidence>
<feature type="signal peptide" evidence="1">
    <location>
        <begin position="1"/>
        <end position="20"/>
    </location>
</feature>
<protein>
    <submittedName>
        <fullName evidence="2">Uncharacterized protein</fullName>
    </submittedName>
</protein>
<dbReference type="RefSeq" id="WP_130186169.1">
    <property type="nucleotide sequence ID" value="NZ_CP035913.1"/>
</dbReference>
<organism evidence="2 3">
    <name type="scientific">Pseudoduganella lutea</name>
    <dbReference type="NCBI Taxonomy" id="321985"/>
    <lineage>
        <taxon>Bacteria</taxon>
        <taxon>Pseudomonadati</taxon>
        <taxon>Pseudomonadota</taxon>
        <taxon>Betaproteobacteria</taxon>
        <taxon>Burkholderiales</taxon>
        <taxon>Oxalobacteraceae</taxon>
        <taxon>Telluria group</taxon>
        <taxon>Pseudoduganella</taxon>
    </lineage>
</organism>
<dbReference type="EMBL" id="CP035913">
    <property type="protein sequence ID" value="QBE63036.1"/>
    <property type="molecule type" value="Genomic_DNA"/>
</dbReference>
<sequence>MHKWVVAVLAAAMQAGAVAAAPESRTATPEEQASFFDWYNIQQQESRGLLRPQFNVTLEGGKRGKRGKRRVTATVDGPAQRAVLPLCRQPRAVYEYDPRAGKAARWREAGPPQTLVWIYHQPQCGAQPDTPVRLSQPLAEMDILMLLQNHPAILGSARLLMAGNTSCAPSRSRGYRLTGLDRGKDGLPVLVFENDIAGEARVAVRRTRNELLPWSVTCPGPRR</sequence>
<evidence type="ECO:0000313" key="3">
    <source>
        <dbReference type="Proteomes" id="UP000290637"/>
    </source>
</evidence>
<dbReference type="AlphaFoldDB" id="A0A4P6KVX3"/>
<evidence type="ECO:0000256" key="1">
    <source>
        <dbReference type="SAM" id="SignalP"/>
    </source>
</evidence>
<reference evidence="2 3" key="1">
    <citation type="submission" date="2019-02" db="EMBL/GenBank/DDBJ databases">
        <title>Draft Genome Sequences of Six Type Strains of the Genus Massilia.</title>
        <authorList>
            <person name="Miess H."/>
            <person name="Frediansyhah A."/>
            <person name="Gross H."/>
        </authorList>
    </citation>
    <scope>NUCLEOTIDE SEQUENCE [LARGE SCALE GENOMIC DNA]</scope>
    <source>
        <strain evidence="2 3">DSM 17473</strain>
    </source>
</reference>
<proteinExistence type="predicted"/>
<accession>A0A4P6KVX3</accession>
<keyword evidence="1" id="KW-0732">Signal</keyword>
<dbReference type="OrthoDB" id="8780977at2"/>
<dbReference type="Proteomes" id="UP000290637">
    <property type="component" value="Chromosome"/>
</dbReference>